<dbReference type="InterPro" id="IPR039248">
    <property type="entry name" value="Ptase_RsbX"/>
</dbReference>
<dbReference type="PANTHER" id="PTHR35801">
    <property type="entry name" value="PHOSPHOSERINE PHOSPHATASE RSBX"/>
    <property type="match status" value="1"/>
</dbReference>
<dbReference type="OrthoDB" id="479131at2"/>
<dbReference type="InterPro" id="IPR001932">
    <property type="entry name" value="PPM-type_phosphatase-like_dom"/>
</dbReference>
<keyword evidence="3" id="KW-1185">Reference proteome</keyword>
<dbReference type="Gene3D" id="3.60.40.10">
    <property type="entry name" value="PPM-type phosphatase domain"/>
    <property type="match status" value="1"/>
</dbReference>
<comment type="caution">
    <text evidence="2">The sequence shown here is derived from an EMBL/GenBank/DDBJ whole genome shotgun (WGS) entry which is preliminary data.</text>
</comment>
<feature type="domain" description="PPM-type phosphatase" evidence="1">
    <location>
        <begin position="1"/>
        <end position="186"/>
    </location>
</feature>
<proteinExistence type="predicted"/>
<reference evidence="2 3" key="1">
    <citation type="submission" date="2019-10" db="EMBL/GenBank/DDBJ databases">
        <title>A soil myxobacterium in the family Polyangiaceae.</title>
        <authorList>
            <person name="Li Y."/>
            <person name="Wang J."/>
        </authorList>
    </citation>
    <scope>NUCLEOTIDE SEQUENCE [LARGE SCALE GENOMIC DNA]</scope>
    <source>
        <strain evidence="2 3">DSM 14734</strain>
    </source>
</reference>
<protein>
    <submittedName>
        <fullName evidence="2">SpoIIE family protein phosphatase</fullName>
    </submittedName>
</protein>
<dbReference type="RefSeq" id="WP_153823223.1">
    <property type="nucleotide sequence ID" value="NZ_WJIE01000011.1"/>
</dbReference>
<dbReference type="EMBL" id="WJIE01000011">
    <property type="protein sequence ID" value="MRG96421.1"/>
    <property type="molecule type" value="Genomic_DNA"/>
</dbReference>
<evidence type="ECO:0000313" key="3">
    <source>
        <dbReference type="Proteomes" id="UP000440224"/>
    </source>
</evidence>
<dbReference type="InterPro" id="IPR036457">
    <property type="entry name" value="PPM-type-like_dom_sf"/>
</dbReference>
<organism evidence="2 3">
    <name type="scientific">Polyangium spumosum</name>
    <dbReference type="NCBI Taxonomy" id="889282"/>
    <lineage>
        <taxon>Bacteria</taxon>
        <taxon>Pseudomonadati</taxon>
        <taxon>Myxococcota</taxon>
        <taxon>Polyangia</taxon>
        <taxon>Polyangiales</taxon>
        <taxon>Polyangiaceae</taxon>
        <taxon>Polyangium</taxon>
    </lineage>
</organism>
<dbReference type="AlphaFoldDB" id="A0A6N7Q6C4"/>
<dbReference type="Pfam" id="PF07228">
    <property type="entry name" value="SpoIIE"/>
    <property type="match status" value="1"/>
</dbReference>
<dbReference type="SUPFAM" id="SSF81606">
    <property type="entry name" value="PP2C-like"/>
    <property type="match status" value="1"/>
</dbReference>
<evidence type="ECO:0000313" key="2">
    <source>
        <dbReference type="EMBL" id="MRG96421.1"/>
    </source>
</evidence>
<evidence type="ECO:0000259" key="1">
    <source>
        <dbReference type="SMART" id="SM00331"/>
    </source>
</evidence>
<gene>
    <name evidence="2" type="ORF">GF068_31530</name>
</gene>
<accession>A0A6N7Q6C4</accession>
<name>A0A6N7Q6C4_9BACT</name>
<sequence>MDVGTAERPADGETVCGDAHLVLERKPRTLIVVADGLGHGPHAALAASTLCRFVEEHADEPLEMLLRGADRAVASTRGAAVMLARVDAEAATLDVAGVGNVALRSWSKEKIQPLPARGVLGRGIRHVRIFRYGLAHGDMFALYTDGISGSFDIDQVKHQSATAIARSVLEGFRKSYDDATCVVVRYLDR</sequence>
<dbReference type="SMART" id="SM00331">
    <property type="entry name" value="PP2C_SIG"/>
    <property type="match status" value="1"/>
</dbReference>
<dbReference type="PANTHER" id="PTHR35801:SF1">
    <property type="entry name" value="PHOSPHOSERINE PHOSPHATASE RSBX"/>
    <property type="match status" value="1"/>
</dbReference>
<dbReference type="Proteomes" id="UP000440224">
    <property type="component" value="Unassembled WGS sequence"/>
</dbReference>